<gene>
    <name evidence="1" type="ORF">NDR89_06455</name>
</gene>
<evidence type="ECO:0000313" key="1">
    <source>
        <dbReference type="EMBL" id="USE76901.1"/>
    </source>
</evidence>
<dbReference type="RefSeq" id="WP_252251515.1">
    <property type="nucleotide sequence ID" value="NZ_CP083437.1"/>
</dbReference>
<proteinExistence type="predicted"/>
<dbReference type="PROSITE" id="PS51257">
    <property type="entry name" value="PROKAR_LIPOPROTEIN"/>
    <property type="match status" value="1"/>
</dbReference>
<protein>
    <submittedName>
        <fullName evidence="1">Uncharacterized protein</fullName>
    </submittedName>
</protein>
<evidence type="ECO:0000313" key="2">
    <source>
        <dbReference type="Proteomes" id="UP001056648"/>
    </source>
</evidence>
<dbReference type="EMBL" id="CP098735">
    <property type="protein sequence ID" value="USE76901.1"/>
    <property type="molecule type" value="Genomic_DNA"/>
</dbReference>
<organism evidence="1 2">
    <name type="scientific">Cupriavidus gilardii</name>
    <dbReference type="NCBI Taxonomy" id="82541"/>
    <lineage>
        <taxon>Bacteria</taxon>
        <taxon>Pseudomonadati</taxon>
        <taxon>Pseudomonadota</taxon>
        <taxon>Betaproteobacteria</taxon>
        <taxon>Burkholderiales</taxon>
        <taxon>Burkholderiaceae</taxon>
        <taxon>Cupriavidus</taxon>
    </lineage>
</organism>
<reference evidence="1" key="1">
    <citation type="submission" date="2022-06" db="EMBL/GenBank/DDBJ databases">
        <title>Complete genome sequence and characterization of Cupriavidus gilardii QJ1 isolated from contaminating cells.</title>
        <authorList>
            <person name="Qi J."/>
        </authorList>
    </citation>
    <scope>NUCLEOTIDE SEQUENCE</scope>
    <source>
        <strain evidence="1">QJ1</strain>
    </source>
</reference>
<name>A0ABY4VIV5_9BURK</name>
<sequence>MKRRTGQGAGGVFLSTSCIGGMFRMNRIADHGRPRQFGRCIRRFPKRKIKPKNAGEIATKMYRHCADVALASRVRRMAGKSAISHDSAYCVVTMFMSDLKYIKLIADLSSTRKGSHE</sequence>
<accession>A0ABY4VIV5</accession>
<keyword evidence="2" id="KW-1185">Reference proteome</keyword>
<dbReference type="Proteomes" id="UP001056648">
    <property type="component" value="Chromosome 1"/>
</dbReference>